<evidence type="ECO:0000256" key="4">
    <source>
        <dbReference type="RuleBase" id="RU367058"/>
    </source>
</evidence>
<dbReference type="Pfam" id="PF00370">
    <property type="entry name" value="FGGY_N"/>
    <property type="match status" value="1"/>
</dbReference>
<dbReference type="PIRSF" id="PIRSF000538">
    <property type="entry name" value="GlpK"/>
    <property type="match status" value="1"/>
</dbReference>
<evidence type="ECO:0000259" key="6">
    <source>
        <dbReference type="Pfam" id="PF02782"/>
    </source>
</evidence>
<dbReference type="InterPro" id="IPR042024">
    <property type="entry name" value="D-XK_euk"/>
</dbReference>
<dbReference type="EMBL" id="CAXLJL010000267">
    <property type="protein sequence ID" value="CAL5135664.1"/>
    <property type="molecule type" value="Genomic_DNA"/>
</dbReference>
<evidence type="ECO:0000256" key="1">
    <source>
        <dbReference type="ARBA" id="ARBA00009156"/>
    </source>
</evidence>
<dbReference type="InterPro" id="IPR000577">
    <property type="entry name" value="Carb_kinase_FGGY"/>
</dbReference>
<dbReference type="GO" id="GO:0004856">
    <property type="term" value="F:D-xylulokinase activity"/>
    <property type="evidence" value="ECO:0007669"/>
    <property type="project" value="UniProtKB-UniRule"/>
</dbReference>
<dbReference type="EC" id="2.7.1.17" evidence="4"/>
<evidence type="ECO:0000313" key="8">
    <source>
        <dbReference type="Proteomes" id="UP001497525"/>
    </source>
</evidence>
<evidence type="ECO:0000256" key="2">
    <source>
        <dbReference type="ARBA" id="ARBA00022679"/>
    </source>
</evidence>
<dbReference type="InterPro" id="IPR018484">
    <property type="entry name" value="FGGY_N"/>
</dbReference>
<dbReference type="GO" id="GO:0005997">
    <property type="term" value="P:xylulose metabolic process"/>
    <property type="evidence" value="ECO:0007669"/>
    <property type="project" value="UniProtKB-UniRule"/>
</dbReference>
<evidence type="ECO:0000313" key="7">
    <source>
        <dbReference type="EMBL" id="CAL5135664.1"/>
    </source>
</evidence>
<keyword evidence="4" id="KW-0859">Xylose metabolism</keyword>
<feature type="domain" description="Carbohydrate kinase FGGY N-terminal" evidence="5">
    <location>
        <begin position="129"/>
        <end position="277"/>
    </location>
</feature>
<dbReference type="PANTHER" id="PTHR10196">
    <property type="entry name" value="SUGAR KINASE"/>
    <property type="match status" value="1"/>
</dbReference>
<comment type="function">
    <text evidence="4">Phosphorylates D-xylulose to produce D-xylulose 5-phosphate, a molecule that may play an important role in the regulation of glucose metabolism and lipogenesis.</text>
</comment>
<feature type="domain" description="Carbohydrate kinase FGGY C-terminal" evidence="6">
    <location>
        <begin position="407"/>
        <end position="487"/>
    </location>
</feature>
<dbReference type="AlphaFoldDB" id="A0AAV2THM5"/>
<protein>
    <recommendedName>
        <fullName evidence="4">Xylulose kinase</fullName>
        <ecNumber evidence="4">2.7.1.17</ecNumber>
    </recommendedName>
</protein>
<keyword evidence="4" id="KW-0067">ATP-binding</keyword>
<dbReference type="Gene3D" id="3.30.420.40">
    <property type="match status" value="2"/>
</dbReference>
<dbReference type="InterPro" id="IPR018485">
    <property type="entry name" value="FGGY_C"/>
</dbReference>
<comment type="similarity">
    <text evidence="1 4">Belongs to the FGGY kinase family.</text>
</comment>
<comment type="caution">
    <text evidence="7">The sequence shown here is derived from an EMBL/GenBank/DDBJ whole genome shotgun (WGS) entry which is preliminary data.</text>
</comment>
<dbReference type="Pfam" id="PF02782">
    <property type="entry name" value="FGGY_C"/>
    <property type="match status" value="1"/>
</dbReference>
<sequence>MRPRFMGLDYSTQQLKAVFVDENGNLVHKEKINFDQDLPEFGTKKGVITAGPSVFVPTLLWVEATDILLRRLQMKEIDLNNIAAISGCAQQHGSVYWKDNPFEVMLIGNNVRTLREICDRSFSVEYSPIWMDASACTEADYIQSQFGGSVEFAKRVGTRLFSRFAGPEIRRISEKYSSNYNETKKVNLVSNFAATLWTGSFVPMDFSDACGTGLFSLHSRSLDGEVCEVTAPKLTEKLDHPVSSDQVVGTINPCLVRWYKFPASCKVVAFTGDNPSCVAGLQLERGEVCLSLGTSDTLFVRHEHLPEQNEKTLGAFIMTDPIEPDGYISLICFRNGATVRDRMCQELAGGNWERFSEMLRSTPPGNNGKLGLYFDLPEIQPENLCGRFLVDSNEQPVGSSFGDPNSMFKDPATNIRALIESQLLRNRIFLSCLGTNTDSINKIIVTGGGSLNQAILDVIAGVFGADVYTVDNPDSAALGAAFRAKHALAVEKSVQMSTGSYPQLSSIITHPTQRILAAKCPDENTVQQYSKLEGRLIGLLHRAESSFKARSDKTSF</sequence>
<keyword evidence="4" id="KW-0119">Carbohydrate metabolism</keyword>
<dbReference type="SUPFAM" id="SSF53067">
    <property type="entry name" value="Actin-like ATPase domain"/>
    <property type="match status" value="2"/>
</dbReference>
<proteinExistence type="inferred from homology"/>
<keyword evidence="4" id="KW-0547">Nucleotide-binding</keyword>
<dbReference type="GO" id="GO:0042732">
    <property type="term" value="P:D-xylose metabolic process"/>
    <property type="evidence" value="ECO:0007669"/>
    <property type="project" value="UniProtKB-UniRule"/>
</dbReference>
<gene>
    <name evidence="7" type="ORF">CDAUBV1_LOCUS9787</name>
</gene>
<organism evidence="7 8">
    <name type="scientific">Calicophoron daubneyi</name>
    <name type="common">Rumen fluke</name>
    <name type="synonym">Paramphistomum daubneyi</name>
    <dbReference type="NCBI Taxonomy" id="300641"/>
    <lineage>
        <taxon>Eukaryota</taxon>
        <taxon>Metazoa</taxon>
        <taxon>Spiralia</taxon>
        <taxon>Lophotrochozoa</taxon>
        <taxon>Platyhelminthes</taxon>
        <taxon>Trematoda</taxon>
        <taxon>Digenea</taxon>
        <taxon>Plagiorchiida</taxon>
        <taxon>Pronocephalata</taxon>
        <taxon>Paramphistomoidea</taxon>
        <taxon>Paramphistomidae</taxon>
        <taxon>Calicophoron</taxon>
    </lineage>
</organism>
<comment type="catalytic activity">
    <reaction evidence="4">
        <text>D-xylulose + ATP = D-xylulose 5-phosphate + ADP + H(+)</text>
        <dbReference type="Rhea" id="RHEA:10964"/>
        <dbReference type="ChEBI" id="CHEBI:15378"/>
        <dbReference type="ChEBI" id="CHEBI:17140"/>
        <dbReference type="ChEBI" id="CHEBI:30616"/>
        <dbReference type="ChEBI" id="CHEBI:57737"/>
        <dbReference type="ChEBI" id="CHEBI:456216"/>
        <dbReference type="EC" id="2.7.1.17"/>
    </reaction>
</comment>
<name>A0AAV2THM5_CALDB</name>
<keyword evidence="2 4" id="KW-0808">Transferase</keyword>
<dbReference type="Proteomes" id="UP001497525">
    <property type="component" value="Unassembled WGS sequence"/>
</dbReference>
<reference evidence="7" key="1">
    <citation type="submission" date="2024-06" db="EMBL/GenBank/DDBJ databases">
        <authorList>
            <person name="Liu X."/>
            <person name="Lenzi L."/>
            <person name="Haldenby T S."/>
            <person name="Uol C."/>
        </authorList>
    </citation>
    <scope>NUCLEOTIDE SEQUENCE</scope>
</reference>
<evidence type="ECO:0000256" key="3">
    <source>
        <dbReference type="ARBA" id="ARBA00022777"/>
    </source>
</evidence>
<keyword evidence="3 4" id="KW-0418">Kinase</keyword>
<accession>A0AAV2THM5</accession>
<dbReference type="GO" id="GO:0005524">
    <property type="term" value="F:ATP binding"/>
    <property type="evidence" value="ECO:0007669"/>
    <property type="project" value="UniProtKB-KW"/>
</dbReference>
<dbReference type="PANTHER" id="PTHR10196:SF57">
    <property type="entry name" value="XYLULOSE KINASE"/>
    <property type="match status" value="1"/>
</dbReference>
<dbReference type="InterPro" id="IPR043129">
    <property type="entry name" value="ATPase_NBD"/>
</dbReference>
<evidence type="ECO:0000259" key="5">
    <source>
        <dbReference type="Pfam" id="PF00370"/>
    </source>
</evidence>
<dbReference type="GO" id="GO:0005829">
    <property type="term" value="C:cytosol"/>
    <property type="evidence" value="ECO:0007669"/>
    <property type="project" value="TreeGrafter"/>
</dbReference>
<dbReference type="CDD" id="cd07776">
    <property type="entry name" value="ASKHA_NBD_FGGY_SpXK-like"/>
    <property type="match status" value="1"/>
</dbReference>